<organism evidence="1 2">
    <name type="scientific">Achromobacter veterisilvae</name>
    <dbReference type="NCBI Taxonomy" id="2069367"/>
    <lineage>
        <taxon>Bacteria</taxon>
        <taxon>Pseudomonadati</taxon>
        <taxon>Pseudomonadota</taxon>
        <taxon>Betaproteobacteria</taxon>
        <taxon>Burkholderiales</taxon>
        <taxon>Alcaligenaceae</taxon>
        <taxon>Achromobacter</taxon>
    </lineage>
</organism>
<dbReference type="RefSeq" id="WP_338881577.1">
    <property type="nucleotide sequence ID" value="NZ_CP148753.1"/>
</dbReference>
<dbReference type="Proteomes" id="UP001456224">
    <property type="component" value="Chromosome"/>
</dbReference>
<keyword evidence="2" id="KW-1185">Reference proteome</keyword>
<dbReference type="InterPro" id="IPR014974">
    <property type="entry name" value="DUF1833"/>
</dbReference>
<accession>A0ABZ2S8W5</accession>
<evidence type="ECO:0000313" key="1">
    <source>
        <dbReference type="EMBL" id="WXR76600.1"/>
    </source>
</evidence>
<dbReference type="EMBL" id="CP148753">
    <property type="protein sequence ID" value="WXR76600.1"/>
    <property type="molecule type" value="Genomic_DNA"/>
</dbReference>
<evidence type="ECO:0000313" key="2">
    <source>
        <dbReference type="Proteomes" id="UP001456224"/>
    </source>
</evidence>
<proteinExistence type="predicted"/>
<dbReference type="Pfam" id="PF08875">
    <property type="entry name" value="DUF1833"/>
    <property type="match status" value="1"/>
</dbReference>
<protein>
    <submittedName>
        <fullName evidence="1">DUF1833 family protein</fullName>
    </submittedName>
</protein>
<reference evidence="1 2" key="1">
    <citation type="submission" date="2024-03" db="EMBL/GenBank/DDBJ databases">
        <title>Reference genomes for the five species model microbial community.</title>
        <authorList>
            <person name="Padfield D."/>
        </authorList>
    </citation>
    <scope>NUCLEOTIDE SEQUENCE [LARGE SCALE GENOMIC DNA]</scope>
    <source>
        <strain evidence="1 2">AB1</strain>
    </source>
</reference>
<gene>
    <name evidence="1" type="ORF">WHX56_14215</name>
</gene>
<name>A0ABZ2S8W5_9BURK</name>
<sequence>MARNFSLQAKRNINATSADEPLLVLVEITHADLAVPARFVNDTADIDVEGHAFLACRFDLTLPDDQDEQVPGAKLEVDNIGRDLTQWLEYSGGGKGARCRLIMVLRSNPSNLEFDMTMDLSGLVVTNFRIGGDLGFKNTLMQSACTMRFDPTTSPGIF</sequence>